<comment type="similarity">
    <text evidence="2 7">Belongs to the derlin family.</text>
</comment>
<keyword evidence="3 7" id="KW-0812">Transmembrane</keyword>
<evidence type="ECO:0000256" key="7">
    <source>
        <dbReference type="RuleBase" id="RU363059"/>
    </source>
</evidence>
<reference evidence="9" key="1">
    <citation type="submission" date="2018-07" db="EMBL/GenBank/DDBJ databases">
        <title>Annotation of Aphanomyces astaci genome assembly.</title>
        <authorList>
            <person name="Studholme D.J."/>
        </authorList>
    </citation>
    <scope>NUCLEOTIDE SEQUENCE [LARGE SCALE GENOMIC DNA]</scope>
    <source>
        <strain evidence="9">Pc</strain>
    </source>
</reference>
<proteinExistence type="inferred from homology"/>
<comment type="subcellular location">
    <subcellularLocation>
        <location evidence="1 7">Endoplasmic reticulum membrane</location>
        <topology evidence="1 7">Multi-pass membrane protein</topology>
    </subcellularLocation>
</comment>
<keyword evidence="4 7" id="KW-0256">Endoplasmic reticulum</keyword>
<evidence type="ECO:0000313" key="10">
    <source>
        <dbReference type="Proteomes" id="UP000284702"/>
    </source>
</evidence>
<protein>
    <recommendedName>
        <fullName evidence="7">Derlin</fullName>
    </recommendedName>
</protein>
<name>A0A425DJU5_APHAT</name>
<feature type="region of interest" description="Disordered" evidence="8">
    <location>
        <begin position="259"/>
        <end position="286"/>
    </location>
</feature>
<keyword evidence="5 7" id="KW-1133">Transmembrane helix</keyword>
<organism evidence="9 10">
    <name type="scientific">Aphanomyces astaci</name>
    <name type="common">Crayfish plague agent</name>
    <dbReference type="NCBI Taxonomy" id="112090"/>
    <lineage>
        <taxon>Eukaryota</taxon>
        <taxon>Sar</taxon>
        <taxon>Stramenopiles</taxon>
        <taxon>Oomycota</taxon>
        <taxon>Saprolegniomycetes</taxon>
        <taxon>Saprolegniales</taxon>
        <taxon>Verrucalvaceae</taxon>
        <taxon>Aphanomyces</taxon>
    </lineage>
</organism>
<dbReference type="SUPFAM" id="SSF144091">
    <property type="entry name" value="Rhomboid-like"/>
    <property type="match status" value="1"/>
</dbReference>
<keyword evidence="10" id="KW-1185">Reference proteome</keyword>
<dbReference type="Pfam" id="PF04511">
    <property type="entry name" value="DER1"/>
    <property type="match status" value="1"/>
</dbReference>
<evidence type="ECO:0000256" key="4">
    <source>
        <dbReference type="ARBA" id="ARBA00022824"/>
    </source>
</evidence>
<comment type="function">
    <text evidence="7">May be involved in the degradation of misfolded endoplasmic reticulum (ER) luminal proteins.</text>
</comment>
<dbReference type="PANTHER" id="PTHR11009">
    <property type="entry name" value="DER1-LIKE PROTEIN, DERLIN"/>
    <property type="match status" value="1"/>
</dbReference>
<dbReference type="InterPro" id="IPR007599">
    <property type="entry name" value="DER1"/>
</dbReference>
<evidence type="ECO:0000256" key="1">
    <source>
        <dbReference type="ARBA" id="ARBA00004477"/>
    </source>
</evidence>
<feature type="transmembrane region" description="Helical" evidence="7">
    <location>
        <begin position="132"/>
        <end position="154"/>
    </location>
</feature>
<evidence type="ECO:0000256" key="5">
    <source>
        <dbReference type="ARBA" id="ARBA00022989"/>
    </source>
</evidence>
<dbReference type="GO" id="GO:0005789">
    <property type="term" value="C:endoplasmic reticulum membrane"/>
    <property type="evidence" value="ECO:0007669"/>
    <property type="project" value="UniProtKB-SubCell"/>
</dbReference>
<dbReference type="AlphaFoldDB" id="A0A425DJU5"/>
<feature type="transmembrane region" description="Helical" evidence="7">
    <location>
        <begin position="191"/>
        <end position="210"/>
    </location>
</feature>
<feature type="compositionally biased region" description="Low complexity" evidence="8">
    <location>
        <begin position="260"/>
        <end position="269"/>
    </location>
</feature>
<evidence type="ECO:0000256" key="6">
    <source>
        <dbReference type="ARBA" id="ARBA00023136"/>
    </source>
</evidence>
<dbReference type="InterPro" id="IPR035952">
    <property type="entry name" value="Rhomboid-like_sf"/>
</dbReference>
<dbReference type="EMBL" id="MZMZ02001291">
    <property type="protein sequence ID" value="RQM29551.1"/>
    <property type="molecule type" value="Genomic_DNA"/>
</dbReference>
<gene>
    <name evidence="9" type="ORF">B5M09_000546</name>
</gene>
<evidence type="ECO:0000313" key="9">
    <source>
        <dbReference type="EMBL" id="RQM29551.1"/>
    </source>
</evidence>
<dbReference type="GO" id="GO:0006950">
    <property type="term" value="P:response to stress"/>
    <property type="evidence" value="ECO:0007669"/>
    <property type="project" value="UniProtKB-ARBA"/>
</dbReference>
<feature type="transmembrane region" description="Helical" evidence="7">
    <location>
        <begin position="67"/>
        <end position="87"/>
    </location>
</feature>
<comment type="caution">
    <text evidence="9">The sequence shown here is derived from an EMBL/GenBank/DDBJ whole genome shotgun (WGS) entry which is preliminary data.</text>
</comment>
<evidence type="ECO:0000256" key="2">
    <source>
        <dbReference type="ARBA" id="ARBA00008917"/>
    </source>
</evidence>
<feature type="transmembrane region" description="Helical" evidence="7">
    <location>
        <begin position="41"/>
        <end position="61"/>
    </location>
</feature>
<feature type="compositionally biased region" description="Gly residues" evidence="8">
    <location>
        <begin position="277"/>
        <end position="286"/>
    </location>
</feature>
<dbReference type="Proteomes" id="UP000284702">
    <property type="component" value="Unassembled WGS sequence"/>
</dbReference>
<evidence type="ECO:0000256" key="3">
    <source>
        <dbReference type="ARBA" id="ARBA00022692"/>
    </source>
</evidence>
<dbReference type="VEuPathDB" id="FungiDB:H257_13556"/>
<sequence length="286" mass="32325">MSTPDAWFNNLPKITRTYMTLCFATTCMTQFGLLSPKTIYLDFDLVFFHFNFWRLVTSFLFVGKFSFNFLVCLLILYVVAISWMIYYESSHAIILNRGQYGSVLENDPFVAGGGPSADFAFMLLFGGSVLSIIGFILGYPFLGVPLIFMILYVWSRKHTEQIVSFWGFKFKALYFPWAMIGFTLLTGGDPIPELAGVFAGHVYYFLLEILPNTKNINLLQTPQFLYVSRIHLVHDAIVMISILRRVNFFPSDNNRPVTGAAAPRQAAAATGPSRYNWGGGRTLGRD</sequence>
<keyword evidence="6 7" id="KW-0472">Membrane</keyword>
<feature type="transmembrane region" description="Helical" evidence="7">
    <location>
        <begin position="166"/>
        <end position="185"/>
    </location>
</feature>
<accession>A0A425DJU5</accession>
<evidence type="ECO:0000256" key="8">
    <source>
        <dbReference type="SAM" id="MobiDB-lite"/>
    </source>
</evidence>